<proteinExistence type="predicted"/>
<reference evidence="2 3" key="1">
    <citation type="submission" date="2023-10" db="EMBL/GenBank/DDBJ databases">
        <title>Xenorhabdus taiwanensis sp. nov., a symbiotic bacterium associated with the entomopathogenic nematode Steinernema taiwanensis.</title>
        <authorList>
            <person name="Tseng C.T."/>
            <person name="Shu H.Y."/>
            <person name="Chen M.H."/>
            <person name="Fang Y.J."/>
            <person name="Wu T.L."/>
            <person name="Lin Y.C."/>
            <person name="Huang C.J."/>
        </authorList>
    </citation>
    <scope>NUCLEOTIDE SEQUENCE [LARGE SCALE GENOMIC DNA]</scope>
    <source>
        <strain evidence="2 3">TCT-1</strain>
    </source>
</reference>
<gene>
    <name evidence="2" type="ORF">TCT1_25720</name>
</gene>
<dbReference type="EMBL" id="AP028978">
    <property type="protein sequence ID" value="BET97651.1"/>
    <property type="molecule type" value="Genomic_DNA"/>
</dbReference>
<evidence type="ECO:0000313" key="3">
    <source>
        <dbReference type="Proteomes" id="UP001529514"/>
    </source>
</evidence>
<feature type="signal peptide" evidence="1">
    <location>
        <begin position="1"/>
        <end position="23"/>
    </location>
</feature>
<protein>
    <recommendedName>
        <fullName evidence="4">Secreted protein</fullName>
    </recommendedName>
</protein>
<evidence type="ECO:0008006" key="4">
    <source>
        <dbReference type="Google" id="ProtNLM"/>
    </source>
</evidence>
<feature type="chain" id="PRO_5046412195" description="Secreted protein" evidence="1">
    <location>
        <begin position="24"/>
        <end position="65"/>
    </location>
</feature>
<dbReference type="Proteomes" id="UP001529514">
    <property type="component" value="Chromosome"/>
</dbReference>
<organism evidence="2 3">
    <name type="scientific">Xenorhabdus taiwanensis</name>
    <dbReference type="NCBI Taxonomy" id="3085177"/>
    <lineage>
        <taxon>Bacteria</taxon>
        <taxon>Pseudomonadati</taxon>
        <taxon>Pseudomonadota</taxon>
        <taxon>Gammaproteobacteria</taxon>
        <taxon>Enterobacterales</taxon>
        <taxon>Morganellaceae</taxon>
        <taxon>Xenorhabdus</taxon>
    </lineage>
</organism>
<evidence type="ECO:0000256" key="1">
    <source>
        <dbReference type="SAM" id="SignalP"/>
    </source>
</evidence>
<accession>A0ABN7C5J8</accession>
<sequence>MKKFILPCLLAGTTLLASMLTYANASGALSDDPQVTCAISAYLPQTPEHTLPDCIPATPVEHVSG</sequence>
<evidence type="ECO:0000313" key="2">
    <source>
        <dbReference type="EMBL" id="BET97651.1"/>
    </source>
</evidence>
<dbReference type="RefSeq" id="WP_374051298.1">
    <property type="nucleotide sequence ID" value="NZ_AP028978.1"/>
</dbReference>
<keyword evidence="3" id="KW-1185">Reference proteome</keyword>
<keyword evidence="1" id="KW-0732">Signal</keyword>
<name>A0ABN7C5J8_9GAMM</name>